<dbReference type="InterPro" id="IPR036388">
    <property type="entry name" value="WH-like_DNA-bd_sf"/>
</dbReference>
<comment type="caution">
    <text evidence="2">The sequence shown here is derived from an EMBL/GenBank/DDBJ whole genome shotgun (WGS) entry which is preliminary data.</text>
</comment>
<dbReference type="InterPro" id="IPR005149">
    <property type="entry name" value="Tscrpt_reg_PadR_N"/>
</dbReference>
<dbReference type="PANTHER" id="PTHR33169:SF14">
    <property type="entry name" value="TRANSCRIPTIONAL REGULATOR RV3488"/>
    <property type="match status" value="1"/>
</dbReference>
<gene>
    <name evidence="2" type="ORF">CBQ26_01065</name>
</gene>
<keyword evidence="3" id="KW-1185">Reference proteome</keyword>
<dbReference type="Gene3D" id="1.10.10.10">
    <property type="entry name" value="Winged helix-like DNA-binding domain superfamily/Winged helix DNA-binding domain"/>
    <property type="match status" value="1"/>
</dbReference>
<feature type="domain" description="Transcription regulator PadR N-terminal" evidence="1">
    <location>
        <begin position="13"/>
        <end position="87"/>
    </location>
</feature>
<reference evidence="2 3" key="1">
    <citation type="submission" date="2017-05" db="EMBL/GenBank/DDBJ databases">
        <title>De novo genome assembly of Deniococcus indicus strain DR1.</title>
        <authorList>
            <person name="Chauhan D."/>
            <person name="Yennamalli R.M."/>
            <person name="Priyadarshini R."/>
        </authorList>
    </citation>
    <scope>NUCLEOTIDE SEQUENCE [LARGE SCALE GENOMIC DNA]</scope>
    <source>
        <strain evidence="2 3">DR1</strain>
    </source>
</reference>
<sequence length="118" mass="13216">MNPLKSGTLDLALLAALQDRPRYGLDILRHVNDRSGGLFDLREGSLYPALHRLVKAGWVESDWQPSDRGGAPRKVYQLTSDGREALHAKRQEWQTLRGALDALLCRALLTRALSRRSA</sequence>
<evidence type="ECO:0000313" key="2">
    <source>
        <dbReference type="EMBL" id="OWL98841.1"/>
    </source>
</evidence>
<dbReference type="InterPro" id="IPR036390">
    <property type="entry name" value="WH_DNA-bd_sf"/>
</dbReference>
<proteinExistence type="predicted"/>
<protein>
    <submittedName>
        <fullName evidence="2">PadR family transcriptional regulator</fullName>
    </submittedName>
</protein>
<dbReference type="RefSeq" id="WP_088246760.1">
    <property type="nucleotide sequence ID" value="NZ_BNAM01000027.1"/>
</dbReference>
<evidence type="ECO:0000259" key="1">
    <source>
        <dbReference type="Pfam" id="PF03551"/>
    </source>
</evidence>
<organism evidence="2 3">
    <name type="scientific">Deinococcus indicus</name>
    <dbReference type="NCBI Taxonomy" id="223556"/>
    <lineage>
        <taxon>Bacteria</taxon>
        <taxon>Thermotogati</taxon>
        <taxon>Deinococcota</taxon>
        <taxon>Deinococci</taxon>
        <taxon>Deinococcales</taxon>
        <taxon>Deinococcaceae</taxon>
        <taxon>Deinococcus</taxon>
    </lineage>
</organism>
<dbReference type="EMBL" id="NHMK01000004">
    <property type="protein sequence ID" value="OWL98841.1"/>
    <property type="molecule type" value="Genomic_DNA"/>
</dbReference>
<dbReference type="Pfam" id="PF03551">
    <property type="entry name" value="PadR"/>
    <property type="match status" value="1"/>
</dbReference>
<dbReference type="OrthoDB" id="9808017at2"/>
<name>A0A246BT33_9DEIO</name>
<dbReference type="AlphaFoldDB" id="A0A246BT33"/>
<accession>A0A246BT33</accession>
<evidence type="ECO:0000313" key="3">
    <source>
        <dbReference type="Proteomes" id="UP000197208"/>
    </source>
</evidence>
<dbReference type="Proteomes" id="UP000197208">
    <property type="component" value="Unassembled WGS sequence"/>
</dbReference>
<dbReference type="SUPFAM" id="SSF46785">
    <property type="entry name" value="Winged helix' DNA-binding domain"/>
    <property type="match status" value="1"/>
</dbReference>
<dbReference type="InterPro" id="IPR052509">
    <property type="entry name" value="Metal_resp_DNA-bind_regulator"/>
</dbReference>
<dbReference type="PANTHER" id="PTHR33169">
    <property type="entry name" value="PADR-FAMILY TRANSCRIPTIONAL REGULATOR"/>
    <property type="match status" value="1"/>
</dbReference>